<protein>
    <recommendedName>
        <fullName evidence="3">Fe2OG dioxygenase domain-containing protein</fullName>
    </recommendedName>
</protein>
<feature type="compositionally biased region" description="Low complexity" evidence="1">
    <location>
        <begin position="8"/>
        <end position="17"/>
    </location>
</feature>
<dbReference type="PANTHER" id="PTHR31447">
    <property type="entry name" value="HYDROXYPROLINE-RICH GLYCOPROTEIN FAMILY PROTEIN-RELATED"/>
    <property type="match status" value="1"/>
</dbReference>
<dbReference type="SUPFAM" id="SSF51197">
    <property type="entry name" value="Clavaminate synthase-like"/>
    <property type="match status" value="1"/>
</dbReference>
<dbReference type="AlphaFoldDB" id="A0A7S4C6Y6"/>
<dbReference type="InterPro" id="IPR044842">
    <property type="entry name" value="ALKBH9B/ALKBH10B-like"/>
</dbReference>
<dbReference type="GO" id="GO:0032451">
    <property type="term" value="F:demethylase activity"/>
    <property type="evidence" value="ECO:0007669"/>
    <property type="project" value="InterPro"/>
</dbReference>
<dbReference type="Gene3D" id="2.60.120.590">
    <property type="entry name" value="Alpha-ketoglutarate-dependent dioxygenase AlkB-like"/>
    <property type="match status" value="2"/>
</dbReference>
<accession>A0A7S4C6Y6</accession>
<dbReference type="InterPro" id="IPR037151">
    <property type="entry name" value="AlkB-like_sf"/>
</dbReference>
<evidence type="ECO:0000313" key="2">
    <source>
        <dbReference type="EMBL" id="CAE0788139.1"/>
    </source>
</evidence>
<dbReference type="GO" id="GO:0006402">
    <property type="term" value="P:mRNA catabolic process"/>
    <property type="evidence" value="ECO:0007669"/>
    <property type="project" value="InterPro"/>
</dbReference>
<proteinExistence type="predicted"/>
<feature type="region of interest" description="Disordered" evidence="1">
    <location>
        <begin position="1"/>
        <end position="37"/>
    </location>
</feature>
<name>A0A7S4C6Y6_CHRCT</name>
<dbReference type="GO" id="GO:0003729">
    <property type="term" value="F:mRNA binding"/>
    <property type="evidence" value="ECO:0007669"/>
    <property type="project" value="InterPro"/>
</dbReference>
<reference evidence="2" key="1">
    <citation type="submission" date="2021-01" db="EMBL/GenBank/DDBJ databases">
        <authorList>
            <person name="Corre E."/>
            <person name="Pelletier E."/>
            <person name="Niang G."/>
            <person name="Scheremetjew M."/>
            <person name="Finn R."/>
            <person name="Kale V."/>
            <person name="Holt S."/>
            <person name="Cochrane G."/>
            <person name="Meng A."/>
            <person name="Brown T."/>
            <person name="Cohen L."/>
        </authorList>
    </citation>
    <scope>NUCLEOTIDE SEQUENCE</scope>
    <source>
        <strain evidence="2">CCMP645</strain>
    </source>
</reference>
<feature type="region of interest" description="Disordered" evidence="1">
    <location>
        <begin position="358"/>
        <end position="402"/>
    </location>
</feature>
<sequence length="402" mass="43279">MTLPPPSTTTTPLLPSSSPAPTPAPPRSPPPLVPSPLPAASPAGLSLFLALLDAHDQSMLVSWAESVLDRARRGKLAPKAYTAPPEAWQERGKGREAVHFGLALVKCNKVLNARVEPIPPELERLFDSLERANIFAPTERPDCVVVNYYAKGCWLPAHVDSEAFERPFCTVSLVSEAQVAFGLVDNDGENDVDNDGERAEVAEVGRDDAEMGPEIAEIGPEIAGMGPEIRVAKVAYHAEHNDSNRSRVSQVGVPEDGRGALARSDGDRASANGPFASGDDLAGSYSDACARFREIVRVSMPPGSVIRLDGDAAGPCWLHALPPHPQRRISITCRRLGRNAREAHAEIREAAARALQERIERRRRKKAEKRTGKARGQAAPGDNPGDNPAAAACREPEFDHDE</sequence>
<evidence type="ECO:0008006" key="3">
    <source>
        <dbReference type="Google" id="ProtNLM"/>
    </source>
</evidence>
<gene>
    <name evidence="2" type="ORF">PCAR00345_LOCUS40847</name>
</gene>
<feature type="region of interest" description="Disordered" evidence="1">
    <location>
        <begin position="242"/>
        <end position="277"/>
    </location>
</feature>
<feature type="compositionally biased region" description="Pro residues" evidence="1">
    <location>
        <begin position="18"/>
        <end position="37"/>
    </location>
</feature>
<dbReference type="PANTHER" id="PTHR31447:SF23">
    <property type="entry name" value="2-OXOGLUTARATE AND FE(II)-DEPENDENT OXYGENASE SUPERFAMILY PROTEIN"/>
    <property type="match status" value="1"/>
</dbReference>
<organism evidence="2">
    <name type="scientific">Chrysotila carterae</name>
    <name type="common">Marine alga</name>
    <name type="synonym">Syracosphaera carterae</name>
    <dbReference type="NCBI Taxonomy" id="13221"/>
    <lineage>
        <taxon>Eukaryota</taxon>
        <taxon>Haptista</taxon>
        <taxon>Haptophyta</taxon>
        <taxon>Prymnesiophyceae</taxon>
        <taxon>Isochrysidales</taxon>
        <taxon>Isochrysidaceae</taxon>
        <taxon>Chrysotila</taxon>
    </lineage>
</organism>
<evidence type="ECO:0000256" key="1">
    <source>
        <dbReference type="SAM" id="MobiDB-lite"/>
    </source>
</evidence>
<dbReference type="EMBL" id="HBIZ01066647">
    <property type="protein sequence ID" value="CAE0788139.1"/>
    <property type="molecule type" value="Transcribed_RNA"/>
</dbReference>